<gene>
    <name evidence="1" type="ordered locus">Trebr_1327</name>
</gene>
<sequence>MIKIDICVKGIDFGYLGKPYDTATGLYNYGYRDYSPTVDCEFLQSKILVKRTDRFSTFTTVDPIKDGSNWFVYVNTSFAKHKLGKQIEDLRQDPINYVDLWGLCKSSSDGSRKLTPEEIALHQAAGGSPVDYDKIEVVDEMPTVEDVRDAADKVGASLAGFSDSDIQDVLNKIIE</sequence>
<dbReference type="Gene3D" id="2.180.10.10">
    <property type="entry name" value="RHS repeat-associated core"/>
    <property type="match status" value="1"/>
</dbReference>
<dbReference type="KEGG" id="tbe:Trebr_1327"/>
<dbReference type="STRING" id="906968.Trebr_1327"/>
<reference evidence="2" key="1">
    <citation type="submission" date="2011-04" db="EMBL/GenBank/DDBJ databases">
        <title>The complete genome of Treponema brennaborense DSM 12168.</title>
        <authorList>
            <person name="Lucas S."/>
            <person name="Han J."/>
            <person name="Lapidus A."/>
            <person name="Bruce D."/>
            <person name="Goodwin L."/>
            <person name="Pitluck S."/>
            <person name="Peters L."/>
            <person name="Kyrpides N."/>
            <person name="Mavromatis K."/>
            <person name="Ivanova N."/>
            <person name="Mikhailova N."/>
            <person name="Pagani I."/>
            <person name="Teshima H."/>
            <person name="Detter J.C."/>
            <person name="Tapia R."/>
            <person name="Han C."/>
            <person name="Land M."/>
            <person name="Hauser L."/>
            <person name="Markowitz V."/>
            <person name="Cheng J.-F."/>
            <person name="Hugenholtz P."/>
            <person name="Woyke T."/>
            <person name="Wu D."/>
            <person name="Gronow S."/>
            <person name="Wellnitz S."/>
            <person name="Brambilla E."/>
            <person name="Klenk H.-P."/>
            <person name="Eisen J.A."/>
        </authorList>
    </citation>
    <scope>NUCLEOTIDE SEQUENCE [LARGE SCALE GENOMIC DNA]</scope>
    <source>
        <strain evidence="2">DSM 12168 / CIP 105900 / DD5/3</strain>
    </source>
</reference>
<organism evidence="1 2">
    <name type="scientific">Treponema brennaborense (strain DSM 12168 / CIP 105900 / DD5/3)</name>
    <dbReference type="NCBI Taxonomy" id="906968"/>
    <lineage>
        <taxon>Bacteria</taxon>
        <taxon>Pseudomonadati</taxon>
        <taxon>Spirochaetota</taxon>
        <taxon>Spirochaetia</taxon>
        <taxon>Spirochaetales</taxon>
        <taxon>Treponemataceae</taxon>
        <taxon>Treponema</taxon>
    </lineage>
</organism>
<proteinExistence type="predicted"/>
<dbReference type="AlphaFoldDB" id="F4LMK7"/>
<dbReference type="RefSeq" id="WP_013758461.1">
    <property type="nucleotide sequence ID" value="NC_015500.1"/>
</dbReference>
<accession>F4LMK7</accession>
<dbReference type="HOGENOM" id="CLU_1531858_0_0_12"/>
<evidence type="ECO:0000313" key="2">
    <source>
        <dbReference type="Proteomes" id="UP000006546"/>
    </source>
</evidence>
<dbReference type="OrthoDB" id="365043at2"/>
<evidence type="ECO:0000313" key="1">
    <source>
        <dbReference type="EMBL" id="AEE16754.1"/>
    </source>
</evidence>
<dbReference type="Proteomes" id="UP000006546">
    <property type="component" value="Chromosome"/>
</dbReference>
<name>F4LMK7_TREBD</name>
<dbReference type="EMBL" id="CP002696">
    <property type="protein sequence ID" value="AEE16754.1"/>
    <property type="molecule type" value="Genomic_DNA"/>
</dbReference>
<keyword evidence="2" id="KW-1185">Reference proteome</keyword>
<protein>
    <submittedName>
        <fullName evidence="1">Uncharacterized protein</fullName>
    </submittedName>
</protein>